<comment type="pathway">
    <text evidence="3">Phospholipid metabolism; CDP-diacylglycerol biosynthesis; CDP-diacylglycerol from sn-glycerol 3-phosphate: step 3/3.</text>
</comment>
<evidence type="ECO:0000313" key="21">
    <source>
        <dbReference type="Proteomes" id="UP000245942"/>
    </source>
</evidence>
<feature type="compositionally biased region" description="Polar residues" evidence="19">
    <location>
        <begin position="86"/>
        <end position="101"/>
    </location>
</feature>
<evidence type="ECO:0000256" key="13">
    <source>
        <dbReference type="ARBA" id="ARBA00023098"/>
    </source>
</evidence>
<dbReference type="GO" id="GO:0004605">
    <property type="term" value="F:phosphatidate cytidylyltransferase activity"/>
    <property type="evidence" value="ECO:0007669"/>
    <property type="project" value="UniProtKB-EC"/>
</dbReference>
<dbReference type="OrthoDB" id="341477at2759"/>
<evidence type="ECO:0000256" key="6">
    <source>
        <dbReference type="ARBA" id="ARBA00012487"/>
    </source>
</evidence>
<feature type="region of interest" description="Disordered" evidence="19">
    <location>
        <begin position="485"/>
        <end position="504"/>
    </location>
</feature>
<comment type="similarity">
    <text evidence="5">Belongs to the TAM41 family.</text>
</comment>
<evidence type="ECO:0000256" key="3">
    <source>
        <dbReference type="ARBA" id="ARBA00005119"/>
    </source>
</evidence>
<dbReference type="GeneID" id="37012127"/>
<comment type="pathway">
    <text evidence="4">Lipid metabolism.</text>
</comment>
<dbReference type="EC" id="2.7.7.41" evidence="6"/>
<evidence type="ECO:0000256" key="17">
    <source>
        <dbReference type="ARBA" id="ARBA00023264"/>
    </source>
</evidence>
<dbReference type="UniPathway" id="UPA00557">
    <property type="reaction ID" value="UER00614"/>
</dbReference>
<dbReference type="RefSeq" id="XP_025346938.1">
    <property type="nucleotide sequence ID" value="XM_025490393.1"/>
</dbReference>
<evidence type="ECO:0000256" key="1">
    <source>
        <dbReference type="ARBA" id="ARBA00001946"/>
    </source>
</evidence>
<dbReference type="GO" id="GO:0005743">
    <property type="term" value="C:mitochondrial inner membrane"/>
    <property type="evidence" value="ECO:0007669"/>
    <property type="project" value="UniProtKB-SubCell"/>
</dbReference>
<dbReference type="GO" id="GO:0016024">
    <property type="term" value="P:CDP-diacylglycerol biosynthetic process"/>
    <property type="evidence" value="ECO:0007669"/>
    <property type="project" value="UniProtKB-UniPathway"/>
</dbReference>
<evidence type="ECO:0000256" key="14">
    <source>
        <dbReference type="ARBA" id="ARBA00023128"/>
    </source>
</evidence>
<dbReference type="EMBL" id="KZ819330">
    <property type="protein sequence ID" value="PWN19778.1"/>
    <property type="molecule type" value="Genomic_DNA"/>
</dbReference>
<evidence type="ECO:0000256" key="18">
    <source>
        <dbReference type="ARBA" id="ARBA00029893"/>
    </source>
</evidence>
<name>A0A316U4N2_9BASI</name>
<evidence type="ECO:0000313" key="20">
    <source>
        <dbReference type="EMBL" id="PWN19778.1"/>
    </source>
</evidence>
<accession>A0A316U4N2</accession>
<keyword evidence="10" id="KW-0548">Nucleotidyltransferase</keyword>
<keyword evidence="11" id="KW-0999">Mitochondrion inner membrane</keyword>
<evidence type="ECO:0000256" key="16">
    <source>
        <dbReference type="ARBA" id="ARBA00023209"/>
    </source>
</evidence>
<keyword evidence="15" id="KW-0472">Membrane</keyword>
<gene>
    <name evidence="20" type="ORF">BCV69DRAFT_250729</name>
</gene>
<keyword evidence="9" id="KW-0808">Transferase</keyword>
<comment type="subcellular location">
    <subcellularLocation>
        <location evidence="2">Mitochondrion inner membrane</location>
        <topology evidence="2">Peripheral membrane protein</topology>
        <orientation evidence="2">Matrix side</orientation>
    </subcellularLocation>
</comment>
<evidence type="ECO:0000256" key="2">
    <source>
        <dbReference type="ARBA" id="ARBA00004443"/>
    </source>
</evidence>
<dbReference type="AlphaFoldDB" id="A0A316U4N2"/>
<keyword evidence="14" id="KW-0496">Mitochondrion</keyword>
<keyword evidence="16" id="KW-0594">Phospholipid biosynthesis</keyword>
<evidence type="ECO:0000256" key="12">
    <source>
        <dbReference type="ARBA" id="ARBA00022842"/>
    </source>
</evidence>
<organism evidence="20 21">
    <name type="scientific">Pseudomicrostroma glucosiphilum</name>
    <dbReference type="NCBI Taxonomy" id="1684307"/>
    <lineage>
        <taxon>Eukaryota</taxon>
        <taxon>Fungi</taxon>
        <taxon>Dikarya</taxon>
        <taxon>Basidiomycota</taxon>
        <taxon>Ustilaginomycotina</taxon>
        <taxon>Exobasidiomycetes</taxon>
        <taxon>Microstromatales</taxon>
        <taxon>Microstromatales incertae sedis</taxon>
        <taxon>Pseudomicrostroma</taxon>
    </lineage>
</organism>
<keyword evidence="17" id="KW-1208">Phospholipid metabolism</keyword>
<keyword evidence="21" id="KW-1185">Reference proteome</keyword>
<evidence type="ECO:0000256" key="9">
    <source>
        <dbReference type="ARBA" id="ARBA00022679"/>
    </source>
</evidence>
<evidence type="ECO:0000256" key="11">
    <source>
        <dbReference type="ARBA" id="ARBA00022792"/>
    </source>
</evidence>
<keyword evidence="13" id="KW-0443">Lipid metabolism</keyword>
<dbReference type="InterPro" id="IPR015222">
    <property type="entry name" value="Tam41"/>
</dbReference>
<keyword evidence="12" id="KW-0460">Magnesium</keyword>
<keyword evidence="8" id="KW-0444">Lipid biosynthesis</keyword>
<dbReference type="Proteomes" id="UP000245942">
    <property type="component" value="Unassembled WGS sequence"/>
</dbReference>
<evidence type="ECO:0000256" key="5">
    <source>
        <dbReference type="ARBA" id="ARBA00005458"/>
    </source>
</evidence>
<dbReference type="STRING" id="1684307.A0A316U4N2"/>
<evidence type="ECO:0000256" key="4">
    <source>
        <dbReference type="ARBA" id="ARBA00005189"/>
    </source>
</evidence>
<evidence type="ECO:0000256" key="19">
    <source>
        <dbReference type="SAM" id="MobiDB-lite"/>
    </source>
</evidence>
<dbReference type="GO" id="GO:0032049">
    <property type="term" value="P:cardiolipin biosynthetic process"/>
    <property type="evidence" value="ECO:0007669"/>
    <property type="project" value="InterPro"/>
</dbReference>
<proteinExistence type="inferred from homology"/>
<sequence length="504" mass="56554">MVTLQCATVLRRGSPFSSACQIFSSASPYASSSSSLLQPRIASATCVSSSSSSSSLYQRRLFTTNRRDDGNPTSQDFYAPGPEPTSGPSVLPHTNQTTSFPPKNFPSAFGSNQVLPVPEDNQERLAKILSAFDAPIRFAFAYGSGVFPQEEAGPEHAKRPEIKEPKTGKPRKMVDLVLAVAHPEHWHGLNKQRFPKHYSWISRLTGAELITGWVQRLGAGLWYIPYVKIEDDLVKYGVMDIDTLCDDLLDWDTLYVSGRMHKPVAMLITDPRVRLAQQVNLASALRVSLLLLPETFTEVELYTRIASLSYTGDFRMSVPGGENANKVRNIVLAQRSQFRRLYSGLIGSLGTVEVKESREDRYYMIQDRSAKARSQMAERLPLRLREKVMAHYLAHPELDKAFLELSLSTKDDEIGREPPPQHLLDAFWLAAVQRQDFETILLGEISRTVKGAAWSQSLKGLYTAGLPKTFRYVWAKVGKYFEGKKDGKKENEEGNTTTREQEKK</sequence>
<feature type="region of interest" description="Disordered" evidence="19">
    <location>
        <begin position="63"/>
        <end position="105"/>
    </location>
</feature>
<evidence type="ECO:0000256" key="7">
    <source>
        <dbReference type="ARBA" id="ARBA00018337"/>
    </source>
</evidence>
<evidence type="ECO:0000256" key="15">
    <source>
        <dbReference type="ARBA" id="ARBA00023136"/>
    </source>
</evidence>
<evidence type="ECO:0000256" key="10">
    <source>
        <dbReference type="ARBA" id="ARBA00022695"/>
    </source>
</evidence>
<protein>
    <recommendedName>
        <fullName evidence="7">Phosphatidate cytidylyltransferase, mitochondrial</fullName>
        <ecNumber evidence="6">2.7.7.41</ecNumber>
    </recommendedName>
    <alternativeName>
        <fullName evidence="18">CDP-diacylglycerol synthase</fullName>
    </alternativeName>
</protein>
<dbReference type="PANTHER" id="PTHR13619:SF0">
    <property type="entry name" value="PHOSPHATIDATE CYTIDYLYLTRANSFERASE, MITOCHONDRIAL"/>
    <property type="match status" value="1"/>
</dbReference>
<comment type="cofactor">
    <cofactor evidence="1">
        <name>Mg(2+)</name>
        <dbReference type="ChEBI" id="CHEBI:18420"/>
    </cofactor>
</comment>
<dbReference type="PANTHER" id="PTHR13619">
    <property type="entry name" value="PHOSPHATIDATE CYTIDYLYLTRANSFERASE, MITOCHONDRIAL"/>
    <property type="match status" value="1"/>
</dbReference>
<dbReference type="Pfam" id="PF09139">
    <property type="entry name" value="Tam41_Mmp37"/>
    <property type="match status" value="1"/>
</dbReference>
<evidence type="ECO:0000256" key="8">
    <source>
        <dbReference type="ARBA" id="ARBA00022516"/>
    </source>
</evidence>
<reference evidence="20 21" key="1">
    <citation type="journal article" date="2018" name="Mol. Biol. Evol.">
        <title>Broad Genomic Sampling Reveals a Smut Pathogenic Ancestry of the Fungal Clade Ustilaginomycotina.</title>
        <authorList>
            <person name="Kijpornyongpan T."/>
            <person name="Mondo S.J."/>
            <person name="Barry K."/>
            <person name="Sandor L."/>
            <person name="Lee J."/>
            <person name="Lipzen A."/>
            <person name="Pangilinan J."/>
            <person name="LaButti K."/>
            <person name="Hainaut M."/>
            <person name="Henrissat B."/>
            <person name="Grigoriev I.V."/>
            <person name="Spatafora J.W."/>
            <person name="Aime M.C."/>
        </authorList>
    </citation>
    <scope>NUCLEOTIDE SEQUENCE [LARGE SCALE GENOMIC DNA]</scope>
    <source>
        <strain evidence="20 21">MCA 4718</strain>
    </source>
</reference>